<evidence type="ECO:0000256" key="4">
    <source>
        <dbReference type="ARBA" id="ARBA00023163"/>
    </source>
</evidence>
<dbReference type="InterPro" id="IPR036390">
    <property type="entry name" value="WH_DNA-bd_sf"/>
</dbReference>
<dbReference type="InterPro" id="IPR005650">
    <property type="entry name" value="BlaI_family"/>
</dbReference>
<keyword evidence="2" id="KW-0805">Transcription regulation</keyword>
<dbReference type="OrthoDB" id="9813987at2"/>
<dbReference type="Gene3D" id="1.10.10.10">
    <property type="entry name" value="Winged helix-like DNA-binding domain superfamily/Winged helix DNA-binding domain"/>
    <property type="match status" value="1"/>
</dbReference>
<dbReference type="EMBL" id="CP001737">
    <property type="protein sequence ID" value="ACV80064.1"/>
    <property type="molecule type" value="Genomic_DNA"/>
</dbReference>
<keyword evidence="3" id="KW-0238">DNA-binding</keyword>
<evidence type="ECO:0000256" key="3">
    <source>
        <dbReference type="ARBA" id="ARBA00023125"/>
    </source>
</evidence>
<dbReference type="KEGG" id="nml:Namu_3766"/>
<name>C8XG62_NAKMY</name>
<comment type="similarity">
    <text evidence="1">Belongs to the BlaI transcriptional regulatory family.</text>
</comment>
<dbReference type="Proteomes" id="UP000002218">
    <property type="component" value="Chromosome"/>
</dbReference>
<organism evidence="5 6">
    <name type="scientific">Nakamurella multipartita (strain ATCC 700099 / DSM 44233 / CIP 104796 / JCM 9543 / NBRC 105858 / Y-104)</name>
    <name type="common">Microsphaera multipartita</name>
    <dbReference type="NCBI Taxonomy" id="479431"/>
    <lineage>
        <taxon>Bacteria</taxon>
        <taxon>Bacillati</taxon>
        <taxon>Actinomycetota</taxon>
        <taxon>Actinomycetes</taxon>
        <taxon>Nakamurellales</taxon>
        <taxon>Nakamurellaceae</taxon>
        <taxon>Nakamurella</taxon>
    </lineage>
</organism>
<dbReference type="GO" id="GO:0045892">
    <property type="term" value="P:negative regulation of DNA-templated transcription"/>
    <property type="evidence" value="ECO:0007669"/>
    <property type="project" value="InterPro"/>
</dbReference>
<dbReference type="GO" id="GO:0003677">
    <property type="term" value="F:DNA binding"/>
    <property type="evidence" value="ECO:0007669"/>
    <property type="project" value="UniProtKB-KW"/>
</dbReference>
<dbReference type="HOGENOM" id="CLU_119090_1_0_11"/>
<dbReference type="eggNOG" id="COG3682">
    <property type="taxonomic scope" value="Bacteria"/>
</dbReference>
<evidence type="ECO:0000313" key="6">
    <source>
        <dbReference type="Proteomes" id="UP000002218"/>
    </source>
</evidence>
<accession>C8XG62</accession>
<evidence type="ECO:0000313" key="5">
    <source>
        <dbReference type="EMBL" id="ACV80064.1"/>
    </source>
</evidence>
<reference evidence="5 6" key="2">
    <citation type="journal article" date="2010" name="Stand. Genomic Sci.">
        <title>Complete genome sequence of Nakamurella multipartita type strain (Y-104).</title>
        <authorList>
            <person name="Tice H."/>
            <person name="Mayilraj S."/>
            <person name="Sims D."/>
            <person name="Lapidus A."/>
            <person name="Nolan M."/>
            <person name="Lucas S."/>
            <person name="Glavina Del Rio T."/>
            <person name="Copeland A."/>
            <person name="Cheng J.F."/>
            <person name="Meincke L."/>
            <person name="Bruce D."/>
            <person name="Goodwin L."/>
            <person name="Pitluck S."/>
            <person name="Ivanova N."/>
            <person name="Mavromatis K."/>
            <person name="Ovchinnikova G."/>
            <person name="Pati A."/>
            <person name="Chen A."/>
            <person name="Palaniappan K."/>
            <person name="Land M."/>
            <person name="Hauser L."/>
            <person name="Chang Y.J."/>
            <person name="Jeffries C.D."/>
            <person name="Detter J.C."/>
            <person name="Brettin T."/>
            <person name="Rohde M."/>
            <person name="Goker M."/>
            <person name="Bristow J."/>
            <person name="Eisen J.A."/>
            <person name="Markowitz V."/>
            <person name="Hugenholtz P."/>
            <person name="Kyrpides N.C."/>
            <person name="Klenk H.P."/>
            <person name="Chen F."/>
        </authorList>
    </citation>
    <scope>NUCLEOTIDE SEQUENCE [LARGE SCALE GENOMIC DNA]</scope>
    <source>
        <strain evidence="6">ATCC 700099 / DSM 44233 / CIP 104796 / JCM 9543 / NBRC 105858 / Y-104</strain>
    </source>
</reference>
<sequence>MAGRGELERAVVDVLWDAGEPMTARAVVEALPGRELAVTTVLTVLSRLETKGLVRRSRDGRAHSYEATAGREEHLATLMRQVLDGAPDRDAALTRFVGGISEQDQEALRRALDGPC</sequence>
<dbReference type="SUPFAM" id="SSF46785">
    <property type="entry name" value="Winged helix' DNA-binding domain"/>
    <property type="match status" value="1"/>
</dbReference>
<gene>
    <name evidence="5" type="ordered locus">Namu_3766</name>
</gene>
<dbReference type="RefSeq" id="WP_015748891.1">
    <property type="nucleotide sequence ID" value="NC_013235.1"/>
</dbReference>
<dbReference type="STRING" id="479431.Namu_3766"/>
<dbReference type="InterPro" id="IPR036388">
    <property type="entry name" value="WH-like_DNA-bd_sf"/>
</dbReference>
<evidence type="ECO:0000256" key="2">
    <source>
        <dbReference type="ARBA" id="ARBA00023015"/>
    </source>
</evidence>
<keyword evidence="4" id="KW-0804">Transcription</keyword>
<reference evidence="6" key="1">
    <citation type="submission" date="2009-09" db="EMBL/GenBank/DDBJ databases">
        <title>The complete genome of Nakamurella multipartita DSM 44233.</title>
        <authorList>
            <consortium name="US DOE Joint Genome Institute (JGI-PGF)"/>
            <person name="Lucas S."/>
            <person name="Copeland A."/>
            <person name="Lapidus A."/>
            <person name="Glavina del Rio T."/>
            <person name="Dalin E."/>
            <person name="Tice H."/>
            <person name="Bruce D."/>
            <person name="Goodwin L."/>
            <person name="Pitluck S."/>
            <person name="Kyrpides N."/>
            <person name="Mavromatis K."/>
            <person name="Ivanova N."/>
            <person name="Ovchinnikova G."/>
            <person name="Sims D."/>
            <person name="Meincke L."/>
            <person name="Brettin T."/>
            <person name="Detter J.C."/>
            <person name="Han C."/>
            <person name="Larimer F."/>
            <person name="Land M."/>
            <person name="Hauser L."/>
            <person name="Markowitz V."/>
            <person name="Cheng J.-F."/>
            <person name="Hugenholtz P."/>
            <person name="Woyke T."/>
            <person name="Wu D."/>
            <person name="Klenk H.-P."/>
            <person name="Eisen J.A."/>
        </authorList>
    </citation>
    <scope>NUCLEOTIDE SEQUENCE [LARGE SCALE GENOMIC DNA]</scope>
    <source>
        <strain evidence="6">ATCC 700099 / DSM 44233 / CIP 104796 / JCM 9543 / NBRC 105858 / Y-104</strain>
    </source>
</reference>
<evidence type="ECO:0000256" key="1">
    <source>
        <dbReference type="ARBA" id="ARBA00011046"/>
    </source>
</evidence>
<dbReference type="Pfam" id="PF03965">
    <property type="entry name" value="Penicillinase_R"/>
    <property type="match status" value="1"/>
</dbReference>
<protein>
    <submittedName>
        <fullName evidence="5">Transcriptional repressor, CopY family</fullName>
    </submittedName>
</protein>
<dbReference type="InParanoid" id="C8XG62"/>
<dbReference type="AlphaFoldDB" id="C8XG62"/>
<proteinExistence type="inferred from homology"/>
<keyword evidence="6" id="KW-1185">Reference proteome</keyword>
<dbReference type="Gene3D" id="6.10.140.850">
    <property type="match status" value="1"/>
</dbReference>